<evidence type="ECO:0000313" key="7">
    <source>
        <dbReference type="EMBL" id="GAD03960.1"/>
    </source>
</evidence>
<evidence type="ECO:0000256" key="4">
    <source>
        <dbReference type="RuleBase" id="RU003719"/>
    </source>
</evidence>
<dbReference type="InterPro" id="IPR036291">
    <property type="entry name" value="NAD(P)-bd_dom_sf"/>
</dbReference>
<dbReference type="STRING" id="1331007.AALB_4040"/>
<dbReference type="PROSITE" id="PS00670">
    <property type="entry name" value="D_2_HYDROXYACID_DH_2"/>
    <property type="match status" value="1"/>
</dbReference>
<dbReference type="SUPFAM" id="SSF52283">
    <property type="entry name" value="Formate/glycerate dehydrogenase catalytic domain-like"/>
    <property type="match status" value="1"/>
</dbReference>
<accession>R9PRN6</accession>
<evidence type="ECO:0000259" key="6">
    <source>
        <dbReference type="Pfam" id="PF02826"/>
    </source>
</evidence>
<dbReference type="EMBL" id="BARX01000039">
    <property type="protein sequence ID" value="GAD03960.1"/>
    <property type="molecule type" value="Genomic_DNA"/>
</dbReference>
<reference evidence="7" key="1">
    <citation type="journal article" date="2013" name="Genome Announc.">
        <title>Draft Genome Sequence of Agarivorans albus Strain MKT 106T, an Agarolytic Marine Bacterium.</title>
        <authorList>
            <person name="Yasuike M."/>
            <person name="Nakamura Y."/>
            <person name="Kai W."/>
            <person name="Fujiwara A."/>
            <person name="Fukui Y."/>
            <person name="Satomi M."/>
            <person name="Sano M."/>
        </authorList>
    </citation>
    <scope>NUCLEOTIDE SEQUENCE [LARGE SCALE GENOMIC DNA]</scope>
</reference>
<dbReference type="OrthoDB" id="9805416at2"/>
<protein>
    <submittedName>
        <fullName evidence="7">D-3-phosphoglycerate dehydrogenase</fullName>
        <ecNumber evidence="7">1.1.1.95</ecNumber>
    </submittedName>
</protein>
<name>R9PRN6_AGAAL</name>
<dbReference type="AlphaFoldDB" id="R9PRN6"/>
<evidence type="ECO:0000256" key="1">
    <source>
        <dbReference type="ARBA" id="ARBA00005854"/>
    </source>
</evidence>
<dbReference type="InterPro" id="IPR006140">
    <property type="entry name" value="D-isomer_DH_NAD-bd"/>
</dbReference>
<dbReference type="InterPro" id="IPR050418">
    <property type="entry name" value="D-iso_2-hydroxyacid_DH_PdxB"/>
</dbReference>
<dbReference type="RefSeq" id="WP_016403727.1">
    <property type="nucleotide sequence ID" value="NZ_BARX01000039.1"/>
</dbReference>
<comment type="caution">
    <text evidence="7">The sequence shown here is derived from an EMBL/GenBank/DDBJ whole genome shotgun (WGS) entry which is preliminary data.</text>
</comment>
<evidence type="ECO:0000259" key="5">
    <source>
        <dbReference type="Pfam" id="PF00389"/>
    </source>
</evidence>
<evidence type="ECO:0000256" key="2">
    <source>
        <dbReference type="ARBA" id="ARBA00023002"/>
    </source>
</evidence>
<dbReference type="CDD" id="cd12162">
    <property type="entry name" value="2-Hacid_dh_4"/>
    <property type="match status" value="1"/>
</dbReference>
<dbReference type="Gene3D" id="3.40.50.720">
    <property type="entry name" value="NAD(P)-binding Rossmann-like Domain"/>
    <property type="match status" value="2"/>
</dbReference>
<dbReference type="SUPFAM" id="SSF51735">
    <property type="entry name" value="NAD(P)-binding Rossmann-fold domains"/>
    <property type="match status" value="1"/>
</dbReference>
<gene>
    <name evidence="7" type="ORF">AALB_4040</name>
</gene>
<dbReference type="PANTHER" id="PTHR43761:SF1">
    <property type="entry name" value="D-ISOMER SPECIFIC 2-HYDROXYACID DEHYDROGENASE CATALYTIC DOMAIN-CONTAINING PROTEIN-RELATED"/>
    <property type="match status" value="1"/>
</dbReference>
<evidence type="ECO:0000256" key="3">
    <source>
        <dbReference type="ARBA" id="ARBA00023027"/>
    </source>
</evidence>
<keyword evidence="3" id="KW-0520">NAD</keyword>
<dbReference type="PANTHER" id="PTHR43761">
    <property type="entry name" value="D-ISOMER SPECIFIC 2-HYDROXYACID DEHYDROGENASE FAMILY PROTEIN (AFU_ORTHOLOGUE AFUA_1G13630)"/>
    <property type="match status" value="1"/>
</dbReference>
<keyword evidence="2 4" id="KW-0560">Oxidoreductase</keyword>
<evidence type="ECO:0000313" key="8">
    <source>
        <dbReference type="Proteomes" id="UP000014461"/>
    </source>
</evidence>
<proteinExistence type="inferred from homology"/>
<dbReference type="InterPro" id="IPR029753">
    <property type="entry name" value="D-isomer_DH_CS"/>
</dbReference>
<dbReference type="GO" id="GO:0051287">
    <property type="term" value="F:NAD binding"/>
    <property type="evidence" value="ECO:0007669"/>
    <property type="project" value="InterPro"/>
</dbReference>
<dbReference type="Pfam" id="PF02826">
    <property type="entry name" value="2-Hacid_dh_C"/>
    <property type="match status" value="1"/>
</dbReference>
<dbReference type="Proteomes" id="UP000014461">
    <property type="component" value="Unassembled WGS sequence"/>
</dbReference>
<feature type="domain" description="D-isomer specific 2-hydroxyacid dehydrogenase NAD-binding" evidence="6">
    <location>
        <begin position="106"/>
        <end position="285"/>
    </location>
</feature>
<dbReference type="Pfam" id="PF00389">
    <property type="entry name" value="2-Hacid_dh"/>
    <property type="match status" value="1"/>
</dbReference>
<sequence>MKIVFLDRLTLASHINLARPSFAHQWQEYPSTTPQQVLERCQDASIIIVNKVQLSRDTLTQLPQLKMIAVAATGTNNVDLAAAEELGIVVSNIRNYAAQSIAEHCLALMFNLRRNVLAYHQAIQQGRWQHAKQFCFFDFPIDNLAKQTLAIIGGGNLGQATAQLASNLGMEVVMVEHKGQTPRPGRVAFEEAISSADVISIHCPLTPQTKDLFGELELAMMKETALLINTARGGIVNEQALLQALQNKQIAGAASDVSECEPPTHDSPLMQALSLNNFILTPHVGWASSQNMQVLADQLIDNIEAFVAGKPRHQVFAN</sequence>
<organism evidence="7 8">
    <name type="scientific">Agarivorans albus MKT 106</name>
    <dbReference type="NCBI Taxonomy" id="1331007"/>
    <lineage>
        <taxon>Bacteria</taxon>
        <taxon>Pseudomonadati</taxon>
        <taxon>Pseudomonadota</taxon>
        <taxon>Gammaproteobacteria</taxon>
        <taxon>Alteromonadales</taxon>
        <taxon>Alteromonadaceae</taxon>
        <taxon>Agarivorans</taxon>
    </lineage>
</organism>
<keyword evidence="8" id="KW-1185">Reference proteome</keyword>
<dbReference type="EC" id="1.1.1.95" evidence="7"/>
<dbReference type="InterPro" id="IPR006139">
    <property type="entry name" value="D-isomer_2_OHA_DH_cat_dom"/>
</dbReference>
<dbReference type="PROSITE" id="PS00671">
    <property type="entry name" value="D_2_HYDROXYACID_DH_3"/>
    <property type="match status" value="1"/>
</dbReference>
<feature type="domain" description="D-isomer specific 2-hydroxyacid dehydrogenase catalytic" evidence="5">
    <location>
        <begin position="29"/>
        <end position="313"/>
    </location>
</feature>
<comment type="similarity">
    <text evidence="1 4">Belongs to the D-isomer specific 2-hydroxyacid dehydrogenase family.</text>
</comment>
<dbReference type="GO" id="GO:0004617">
    <property type="term" value="F:phosphoglycerate dehydrogenase activity"/>
    <property type="evidence" value="ECO:0007669"/>
    <property type="project" value="UniProtKB-EC"/>
</dbReference>